<reference evidence="2 3" key="1">
    <citation type="journal article" date="2020" name="Microorganisms">
        <title>Osmotic Adaptation and Compatible Solute Biosynthesis of Phototrophic Bacteria as Revealed from Genome Analyses.</title>
        <authorList>
            <person name="Imhoff J.F."/>
            <person name="Rahn T."/>
            <person name="Kunzel S."/>
            <person name="Keller A."/>
            <person name="Neulinger S.C."/>
        </authorList>
    </citation>
    <scope>NUCLEOTIDE SEQUENCE [LARGE SCALE GENOMIC DNA]</scope>
    <source>
        <strain evidence="2 3">DSM 9895</strain>
    </source>
</reference>
<keyword evidence="3" id="KW-1185">Reference proteome</keyword>
<feature type="region of interest" description="Disordered" evidence="1">
    <location>
        <begin position="111"/>
        <end position="162"/>
    </location>
</feature>
<name>A0ABS1DEQ7_9PROT</name>
<organism evidence="2 3">
    <name type="scientific">Rhodovibrio sodomensis</name>
    <dbReference type="NCBI Taxonomy" id="1088"/>
    <lineage>
        <taxon>Bacteria</taxon>
        <taxon>Pseudomonadati</taxon>
        <taxon>Pseudomonadota</taxon>
        <taxon>Alphaproteobacteria</taxon>
        <taxon>Rhodospirillales</taxon>
        <taxon>Rhodovibrionaceae</taxon>
        <taxon>Rhodovibrio</taxon>
    </lineage>
</organism>
<sequence length="162" mass="16697">MTNVPPAKRTAAALLAAAVLTGCGSDDGPSVQEKLTANARASAAGETSYALPPLSRPPEFGARPDIDSEGTLNDDESTVFRQPEGQGQDIPPRIARIPGLSDGSRAFLAKAVPAEARADPRDRGPSPELVERLATGGDVAGPGGKANGGRAVRIERQSGWFD</sequence>
<protein>
    <recommendedName>
        <fullName evidence="4">DUF3035 domain-containing protein</fullName>
    </recommendedName>
</protein>
<feature type="region of interest" description="Disordered" evidence="1">
    <location>
        <begin position="23"/>
        <end position="99"/>
    </location>
</feature>
<feature type="compositionally biased region" description="Gly residues" evidence="1">
    <location>
        <begin position="138"/>
        <end position="147"/>
    </location>
</feature>
<evidence type="ECO:0008006" key="4">
    <source>
        <dbReference type="Google" id="ProtNLM"/>
    </source>
</evidence>
<accession>A0ABS1DEQ7</accession>
<proteinExistence type="predicted"/>
<comment type="caution">
    <text evidence="2">The sequence shown here is derived from an EMBL/GenBank/DDBJ whole genome shotgun (WGS) entry which is preliminary data.</text>
</comment>
<dbReference type="Proteomes" id="UP001296873">
    <property type="component" value="Unassembled WGS sequence"/>
</dbReference>
<evidence type="ECO:0000313" key="3">
    <source>
        <dbReference type="Proteomes" id="UP001296873"/>
    </source>
</evidence>
<evidence type="ECO:0000256" key="1">
    <source>
        <dbReference type="SAM" id="MobiDB-lite"/>
    </source>
</evidence>
<dbReference type="EMBL" id="NRRL01000013">
    <property type="protein sequence ID" value="MBK1667895.1"/>
    <property type="molecule type" value="Genomic_DNA"/>
</dbReference>
<dbReference type="RefSeq" id="WP_200340056.1">
    <property type="nucleotide sequence ID" value="NZ_NRRL01000013.1"/>
</dbReference>
<feature type="compositionally biased region" description="Basic and acidic residues" evidence="1">
    <location>
        <begin position="116"/>
        <end position="131"/>
    </location>
</feature>
<evidence type="ECO:0000313" key="2">
    <source>
        <dbReference type="EMBL" id="MBK1667895.1"/>
    </source>
</evidence>
<gene>
    <name evidence="2" type="ORF">CKO28_07585</name>
</gene>